<proteinExistence type="predicted"/>
<evidence type="ECO:0000256" key="4">
    <source>
        <dbReference type="ARBA" id="ARBA00022801"/>
    </source>
</evidence>
<dbReference type="InterPro" id="IPR016047">
    <property type="entry name" value="M23ase_b-sheet_dom"/>
</dbReference>
<dbReference type="Gene3D" id="2.70.70.10">
    <property type="entry name" value="Glucose Permease (Domain IIA)"/>
    <property type="match status" value="1"/>
</dbReference>
<organism evidence="7 8">
    <name type="scientific">Pannonibacter tanglangensis</name>
    <dbReference type="NCBI Taxonomy" id="2750084"/>
    <lineage>
        <taxon>Bacteria</taxon>
        <taxon>Pseudomonadati</taxon>
        <taxon>Pseudomonadota</taxon>
        <taxon>Alphaproteobacteria</taxon>
        <taxon>Hyphomicrobiales</taxon>
        <taxon>Stappiaceae</taxon>
        <taxon>Pannonibacter</taxon>
    </lineage>
</organism>
<dbReference type="InterPro" id="IPR050570">
    <property type="entry name" value="Cell_wall_metabolism_enzyme"/>
</dbReference>
<comment type="cofactor">
    <cofactor evidence="1">
        <name>Zn(2+)</name>
        <dbReference type="ChEBI" id="CHEBI:29105"/>
    </cofactor>
</comment>
<dbReference type="RefSeq" id="WP_161678129.1">
    <property type="nucleotide sequence ID" value="NZ_JAABLP010000007.1"/>
</dbReference>
<dbReference type="SUPFAM" id="SSF51261">
    <property type="entry name" value="Duplicated hybrid motif"/>
    <property type="match status" value="1"/>
</dbReference>
<dbReference type="AlphaFoldDB" id="A0A7X5JBI8"/>
<keyword evidence="5" id="KW-0862">Zinc</keyword>
<keyword evidence="6" id="KW-0482">Metalloprotease</keyword>
<accession>A0A7X5JBI8</accession>
<reference evidence="8" key="1">
    <citation type="submission" date="2020-01" db="EMBL/GenBank/DDBJ databases">
        <authorList>
            <person name="Fang Y."/>
            <person name="Sun R."/>
            <person name="Nie L."/>
            <person name="He J."/>
            <person name="Hao L."/>
            <person name="Wang L."/>
            <person name="Su S."/>
            <person name="Lv E."/>
            <person name="Zhang Z."/>
            <person name="Xie R."/>
            <person name="Liu H."/>
        </authorList>
    </citation>
    <scope>NUCLEOTIDE SEQUENCE [LARGE SCALE GENOMIC DNA]</scope>
    <source>
        <strain evidence="8">XCT-53</strain>
    </source>
</reference>
<dbReference type="GO" id="GO:0004222">
    <property type="term" value="F:metalloendopeptidase activity"/>
    <property type="evidence" value="ECO:0007669"/>
    <property type="project" value="TreeGrafter"/>
</dbReference>
<dbReference type="Gene3D" id="3.10.450.350">
    <property type="match status" value="1"/>
</dbReference>
<keyword evidence="3" id="KW-0479">Metal-binding</keyword>
<evidence type="ECO:0000256" key="2">
    <source>
        <dbReference type="ARBA" id="ARBA00022670"/>
    </source>
</evidence>
<dbReference type="PANTHER" id="PTHR21666">
    <property type="entry name" value="PEPTIDASE-RELATED"/>
    <property type="match status" value="1"/>
</dbReference>
<dbReference type="EMBL" id="JAABLQ010000004">
    <property type="protein sequence ID" value="NBN80536.1"/>
    <property type="molecule type" value="Genomic_DNA"/>
</dbReference>
<keyword evidence="2" id="KW-0645">Protease</keyword>
<sequence>MHLGPFQSHAHPSVDLGETPPLVVYDERNALPDRRKVSLRWLTGTVLTGLTSVMLMGGALMAALDGQYRVAAATNPEPDPAAVASTLTSGTKGDRVSRRSAQFTNRQVIPVNVITRVGDRDFIKAKPYVLVNASLASRKTPELTARIPEFNPLQMFSDGQKAATDRAVSDGIYSARAEGEFSITQSDFPVNSPMIDLALTPDEAAVAREVSASAQMLADDSIDMAGRTIVDPGRFDFSLARLSDFDRLQVRITQENVSFVSKQEDETVMVGIDERILPVLEGQDLKDLLVDNDASDVEAESILAALRHGAGVVEVKEGERLRIGMAADPNTPGRMRPERVSIYGERDHKVTVARADNGTYVVAAAPTDVMGDAMADAFAEASRAATSTSGSVPSLYEGIYLTALEQEIPEPLIGELVRAFSYDVDFNARVQPGDAIEVFYGLTEDGTDEPAEILYASLTTSSTLRRLYRFRTPDDGEVDYYDEAGRSAKKFLMRKPLSGGVFRSGFGMRRHPIHGFAKMHTGVDWSASRGVPIMAAGNGTVIKSEWVSGYGKRVEIRHANGYVTTYSHMNDFAKGIVEGTRVTQGQIIGYIGSTGLSTGPHLHYEVLVNNNFVDPMRIRLPRGRVLEGEMLAAFEEERDRIDALLDRGPRSSRVASASTVAR</sequence>
<dbReference type="PANTHER" id="PTHR21666:SF288">
    <property type="entry name" value="CELL DIVISION PROTEIN YTFB"/>
    <property type="match status" value="1"/>
</dbReference>
<gene>
    <name evidence="7" type="ORF">GWI72_19850</name>
</gene>
<name>A0A7X5JBI8_9HYPH</name>
<dbReference type="CDD" id="cd12797">
    <property type="entry name" value="M23_peptidase"/>
    <property type="match status" value="1"/>
</dbReference>
<dbReference type="GO" id="GO:0046872">
    <property type="term" value="F:metal ion binding"/>
    <property type="evidence" value="ECO:0007669"/>
    <property type="project" value="UniProtKB-KW"/>
</dbReference>
<comment type="caution">
    <text evidence="7">The sequence shown here is derived from an EMBL/GenBank/DDBJ whole genome shotgun (WGS) entry which is preliminary data.</text>
</comment>
<evidence type="ECO:0000256" key="1">
    <source>
        <dbReference type="ARBA" id="ARBA00001947"/>
    </source>
</evidence>
<dbReference type="Pfam" id="PF01551">
    <property type="entry name" value="Peptidase_M23"/>
    <property type="match status" value="1"/>
</dbReference>
<dbReference type="InterPro" id="IPR011055">
    <property type="entry name" value="Dup_hybrid_motif"/>
</dbReference>
<evidence type="ECO:0000313" key="7">
    <source>
        <dbReference type="EMBL" id="NBN80536.1"/>
    </source>
</evidence>
<evidence type="ECO:0000256" key="6">
    <source>
        <dbReference type="ARBA" id="ARBA00023049"/>
    </source>
</evidence>
<dbReference type="Proteomes" id="UP000586722">
    <property type="component" value="Unassembled WGS sequence"/>
</dbReference>
<dbReference type="GO" id="GO:0006508">
    <property type="term" value="P:proteolysis"/>
    <property type="evidence" value="ECO:0007669"/>
    <property type="project" value="UniProtKB-KW"/>
</dbReference>
<evidence type="ECO:0000313" key="8">
    <source>
        <dbReference type="Proteomes" id="UP000586722"/>
    </source>
</evidence>
<evidence type="ECO:0000256" key="3">
    <source>
        <dbReference type="ARBA" id="ARBA00022723"/>
    </source>
</evidence>
<keyword evidence="8" id="KW-1185">Reference proteome</keyword>
<keyword evidence="4" id="KW-0378">Hydrolase</keyword>
<evidence type="ECO:0000256" key="5">
    <source>
        <dbReference type="ARBA" id="ARBA00022833"/>
    </source>
</evidence>
<protein>
    <submittedName>
        <fullName evidence="7">Peptidoglycan DD-metalloendopeptidase family protein</fullName>
    </submittedName>
</protein>